<dbReference type="AlphaFoldDB" id="A0A8T2S0H6"/>
<evidence type="ECO:0000313" key="1">
    <source>
        <dbReference type="EMBL" id="KAH7302032.1"/>
    </source>
</evidence>
<organism evidence="1 2">
    <name type="scientific">Ceratopteris richardii</name>
    <name type="common">Triangle waterfern</name>
    <dbReference type="NCBI Taxonomy" id="49495"/>
    <lineage>
        <taxon>Eukaryota</taxon>
        <taxon>Viridiplantae</taxon>
        <taxon>Streptophyta</taxon>
        <taxon>Embryophyta</taxon>
        <taxon>Tracheophyta</taxon>
        <taxon>Polypodiopsida</taxon>
        <taxon>Polypodiidae</taxon>
        <taxon>Polypodiales</taxon>
        <taxon>Pteridineae</taxon>
        <taxon>Pteridaceae</taxon>
        <taxon>Parkerioideae</taxon>
        <taxon>Ceratopteris</taxon>
    </lineage>
</organism>
<dbReference type="EMBL" id="CM035428">
    <property type="protein sequence ID" value="KAH7302032.1"/>
    <property type="molecule type" value="Genomic_DNA"/>
</dbReference>
<dbReference type="PANTHER" id="PTHR34546">
    <property type="entry name" value="OS06G0153600 PROTEIN"/>
    <property type="match status" value="1"/>
</dbReference>
<proteinExistence type="predicted"/>
<dbReference type="PANTHER" id="PTHR34546:SF3">
    <property type="entry name" value="OS06G0153600 PROTEIN"/>
    <property type="match status" value="1"/>
</dbReference>
<accession>A0A8T2S0H6</accession>
<protein>
    <submittedName>
        <fullName evidence="1">Uncharacterized protein</fullName>
    </submittedName>
</protein>
<evidence type="ECO:0000313" key="2">
    <source>
        <dbReference type="Proteomes" id="UP000825935"/>
    </source>
</evidence>
<gene>
    <name evidence="1" type="ORF">KP509_23G053200</name>
</gene>
<name>A0A8T2S0H6_CERRI</name>
<comment type="caution">
    <text evidence="1">The sequence shown here is derived from an EMBL/GenBank/DDBJ whole genome shotgun (WGS) entry which is preliminary data.</text>
</comment>
<sequence length="400" mass="45683">MPSGAYPYNMDLHEDQLLQPVPIREFFRLSLLGDARDSQLLTELDMHGEIRKSERGRQTFPLKSQIVEGHDRTLNESSLYNHEFSSSLRSVQSDVPIHSLLSDEYVNHVPGNHMGSSYNEKRAYKIPPVLIDSSSRNIDTSSLNDIIEETWELPSLFRRGPTVDSNKSENLTWYLNSSEKRRKVISGIRSTDDRGWSPTWEGSLSDWSLQLDTSGLRETDSSWNEIVLPKKSMKRKLSSIDKDKERHVSDLQMSVRKKVVQFFENCSDDDNSDDSCVDSDSDVPSTIIGTSDEGKSKEERAFEFFLHMIGENNELKKLYNAQCYGDEIECLVCSSIPGKLPKKYNGLISVIKHANKILKTKRRQEHRGYAHAMCVAMGWDLQRLRSVTQCSSPHTRCCIP</sequence>
<dbReference type="OrthoDB" id="1929495at2759"/>
<reference evidence="1 2" key="1">
    <citation type="submission" date="2021-08" db="EMBL/GenBank/DDBJ databases">
        <title>WGS assembly of Ceratopteris richardii.</title>
        <authorList>
            <person name="Marchant D.B."/>
            <person name="Chen G."/>
            <person name="Jenkins J."/>
            <person name="Shu S."/>
            <person name="Leebens-Mack J."/>
            <person name="Grimwood J."/>
            <person name="Schmutz J."/>
            <person name="Soltis P."/>
            <person name="Soltis D."/>
            <person name="Chen Z.-H."/>
        </authorList>
    </citation>
    <scope>NUCLEOTIDE SEQUENCE [LARGE SCALE GENOMIC DNA]</scope>
    <source>
        <strain evidence="1">Whitten #5841</strain>
        <tissue evidence="1">Leaf</tissue>
    </source>
</reference>
<dbReference type="Proteomes" id="UP000825935">
    <property type="component" value="Chromosome 23"/>
</dbReference>
<keyword evidence="2" id="KW-1185">Reference proteome</keyword>